<gene>
    <name evidence="2" type="ORF">BCR33DRAFT_728732</name>
</gene>
<dbReference type="OrthoDB" id="843225at2759"/>
<reference evidence="2 3" key="1">
    <citation type="submission" date="2016-07" db="EMBL/GenBank/DDBJ databases">
        <title>Pervasive Adenine N6-methylation of Active Genes in Fungi.</title>
        <authorList>
            <consortium name="DOE Joint Genome Institute"/>
            <person name="Mondo S.J."/>
            <person name="Dannebaum R.O."/>
            <person name="Kuo R.C."/>
            <person name="Labutti K."/>
            <person name="Haridas S."/>
            <person name="Kuo A."/>
            <person name="Salamov A."/>
            <person name="Ahrendt S.R."/>
            <person name="Lipzen A."/>
            <person name="Sullivan W."/>
            <person name="Andreopoulos W.B."/>
            <person name="Clum A."/>
            <person name="Lindquist E."/>
            <person name="Daum C."/>
            <person name="Ramamoorthy G.K."/>
            <person name="Gryganskyi A."/>
            <person name="Culley D."/>
            <person name="Magnuson J.K."/>
            <person name="James T.Y."/>
            <person name="O'Malley M.A."/>
            <person name="Stajich J.E."/>
            <person name="Spatafora J.W."/>
            <person name="Visel A."/>
            <person name="Grigoriev I.V."/>
        </authorList>
    </citation>
    <scope>NUCLEOTIDE SEQUENCE [LARGE SCALE GENOMIC DNA]</scope>
    <source>
        <strain evidence="2 3">JEL800</strain>
    </source>
</reference>
<protein>
    <submittedName>
        <fullName evidence="2">Adenine nucleotide alpha hydrolases-like protein</fullName>
    </submittedName>
</protein>
<feature type="domain" description="UspA" evidence="1">
    <location>
        <begin position="18"/>
        <end position="157"/>
    </location>
</feature>
<dbReference type="InterPro" id="IPR014729">
    <property type="entry name" value="Rossmann-like_a/b/a_fold"/>
</dbReference>
<dbReference type="PRINTS" id="PR01438">
    <property type="entry name" value="UNVRSLSTRESS"/>
</dbReference>
<dbReference type="GO" id="GO:0016787">
    <property type="term" value="F:hydrolase activity"/>
    <property type="evidence" value="ECO:0007669"/>
    <property type="project" value="UniProtKB-KW"/>
</dbReference>
<dbReference type="PANTHER" id="PTHR31964:SF113">
    <property type="entry name" value="USPA DOMAIN-CONTAINING PROTEIN"/>
    <property type="match status" value="1"/>
</dbReference>
<comment type="caution">
    <text evidence="2">The sequence shown here is derived from an EMBL/GenBank/DDBJ whole genome shotgun (WGS) entry which is preliminary data.</text>
</comment>
<dbReference type="AlphaFoldDB" id="A0A1Y2AIQ3"/>
<dbReference type="STRING" id="329046.A0A1Y2AIQ3"/>
<dbReference type="Gene3D" id="3.40.50.620">
    <property type="entry name" value="HUPs"/>
    <property type="match status" value="1"/>
</dbReference>
<dbReference type="InterPro" id="IPR006016">
    <property type="entry name" value="UspA"/>
</dbReference>
<organism evidence="2 3">
    <name type="scientific">Rhizoclosmatium globosum</name>
    <dbReference type="NCBI Taxonomy" id="329046"/>
    <lineage>
        <taxon>Eukaryota</taxon>
        <taxon>Fungi</taxon>
        <taxon>Fungi incertae sedis</taxon>
        <taxon>Chytridiomycota</taxon>
        <taxon>Chytridiomycota incertae sedis</taxon>
        <taxon>Chytridiomycetes</taxon>
        <taxon>Chytridiales</taxon>
        <taxon>Chytriomycetaceae</taxon>
        <taxon>Rhizoclosmatium</taxon>
    </lineage>
</organism>
<evidence type="ECO:0000313" key="3">
    <source>
        <dbReference type="Proteomes" id="UP000193642"/>
    </source>
</evidence>
<dbReference type="PANTHER" id="PTHR31964">
    <property type="entry name" value="ADENINE NUCLEOTIDE ALPHA HYDROLASES-LIKE SUPERFAMILY PROTEIN"/>
    <property type="match status" value="1"/>
</dbReference>
<dbReference type="Proteomes" id="UP000193642">
    <property type="component" value="Unassembled WGS sequence"/>
</dbReference>
<dbReference type="CDD" id="cd23659">
    <property type="entry name" value="USP_At3g01520-like"/>
    <property type="match status" value="1"/>
</dbReference>
<dbReference type="Pfam" id="PF00582">
    <property type="entry name" value="Usp"/>
    <property type="match status" value="1"/>
</dbReference>
<proteinExistence type="predicted"/>
<evidence type="ECO:0000313" key="2">
    <source>
        <dbReference type="EMBL" id="ORY22459.1"/>
    </source>
</evidence>
<dbReference type="InterPro" id="IPR006015">
    <property type="entry name" value="Universal_stress_UspA"/>
</dbReference>
<name>A0A1Y2AIQ3_9FUNG</name>
<keyword evidence="3" id="KW-1185">Reference proteome</keyword>
<dbReference type="SUPFAM" id="SSF52402">
    <property type="entry name" value="Adenine nucleotide alpha hydrolases-like"/>
    <property type="match status" value="1"/>
</dbReference>
<accession>A0A1Y2AIQ3</accession>
<sequence length="170" mass="18713">MSEQNAIPTVTVTDTEPRRTIAIAIDSSKYSAHAFQFALDNYLKPTDYVALINVQQYQSTVHKARSPPADTATPMEESYDILEKYSKILKAKHYEYKEVFIHPNEISVKESVVRAVATLKADALIIGSRGEAATRSALGSVSDYCAHYCQCPVLIARPNEEDSEAGLTAA</sequence>
<evidence type="ECO:0000259" key="1">
    <source>
        <dbReference type="Pfam" id="PF00582"/>
    </source>
</evidence>
<keyword evidence="2" id="KW-0378">Hydrolase</keyword>
<dbReference type="EMBL" id="MCGO01000180">
    <property type="protein sequence ID" value="ORY22459.1"/>
    <property type="molecule type" value="Genomic_DNA"/>
</dbReference>